<evidence type="ECO:0000256" key="3">
    <source>
        <dbReference type="ARBA" id="ARBA00022448"/>
    </source>
</evidence>
<keyword evidence="8" id="KW-1185">Reference proteome</keyword>
<keyword evidence="3" id="KW-0813">Transport</keyword>
<feature type="compositionally biased region" description="Basic residues" evidence="6">
    <location>
        <begin position="1"/>
        <end position="10"/>
    </location>
</feature>
<dbReference type="Proteomes" id="UP000285301">
    <property type="component" value="Unassembled WGS sequence"/>
</dbReference>
<evidence type="ECO:0000256" key="5">
    <source>
        <dbReference type="ARBA" id="ARBA00022927"/>
    </source>
</evidence>
<comment type="similarity">
    <text evidence="2">Belongs to the VPS35L family.</text>
</comment>
<feature type="region of interest" description="Disordered" evidence="6">
    <location>
        <begin position="1"/>
        <end position="22"/>
    </location>
</feature>
<evidence type="ECO:0000256" key="2">
    <source>
        <dbReference type="ARBA" id="ARBA00010704"/>
    </source>
</evidence>
<dbReference type="InterPro" id="IPR029705">
    <property type="entry name" value="VPS35L"/>
</dbReference>
<dbReference type="PANTHER" id="PTHR13673:SF0">
    <property type="entry name" value="VPS35 ENDOSOMAL PROTEIN-SORTING FACTOR-LIKE"/>
    <property type="match status" value="1"/>
</dbReference>
<evidence type="ECO:0000256" key="4">
    <source>
        <dbReference type="ARBA" id="ARBA00022753"/>
    </source>
</evidence>
<name>A0A443R1B0_9ACAR</name>
<organism evidence="7 8">
    <name type="scientific">Dinothrombium tinctorium</name>
    <dbReference type="NCBI Taxonomy" id="1965070"/>
    <lineage>
        <taxon>Eukaryota</taxon>
        <taxon>Metazoa</taxon>
        <taxon>Ecdysozoa</taxon>
        <taxon>Arthropoda</taxon>
        <taxon>Chelicerata</taxon>
        <taxon>Arachnida</taxon>
        <taxon>Acari</taxon>
        <taxon>Acariformes</taxon>
        <taxon>Trombidiformes</taxon>
        <taxon>Prostigmata</taxon>
        <taxon>Anystina</taxon>
        <taxon>Parasitengona</taxon>
        <taxon>Trombidioidea</taxon>
        <taxon>Trombidiidae</taxon>
        <taxon>Dinothrombium</taxon>
    </lineage>
</organism>
<dbReference type="GO" id="GO:0032456">
    <property type="term" value="P:endocytic recycling"/>
    <property type="evidence" value="ECO:0007669"/>
    <property type="project" value="InterPro"/>
</dbReference>
<keyword evidence="5" id="KW-0653">Protein transport</keyword>
<evidence type="ECO:0000313" key="7">
    <source>
        <dbReference type="EMBL" id="RWS09028.1"/>
    </source>
</evidence>
<protein>
    <submittedName>
        <fullName evidence="7">UPF0505 protein C16orf62-like protein</fullName>
    </submittedName>
</protein>
<dbReference type="OrthoDB" id="1734063at2759"/>
<evidence type="ECO:0000256" key="1">
    <source>
        <dbReference type="ARBA" id="ARBA00004177"/>
    </source>
</evidence>
<dbReference type="PANTHER" id="PTHR13673">
    <property type="entry name" value="ESOPHAGEAL CANCER ASSOCIATED PROTEIN"/>
    <property type="match status" value="1"/>
</dbReference>
<dbReference type="AlphaFoldDB" id="A0A443R1B0"/>
<dbReference type="STRING" id="1965070.A0A443R1B0"/>
<keyword evidence="4" id="KW-0967">Endosome</keyword>
<dbReference type="GO" id="GO:0005768">
    <property type="term" value="C:endosome"/>
    <property type="evidence" value="ECO:0007669"/>
    <property type="project" value="UniProtKB-SubCell"/>
</dbReference>
<gene>
    <name evidence="7" type="ORF">B4U79_14158</name>
</gene>
<accession>A0A443R1B0</accession>
<proteinExistence type="inferred from homology"/>
<reference evidence="7 8" key="1">
    <citation type="journal article" date="2018" name="Gigascience">
        <title>Genomes of trombidid mites reveal novel predicted allergens and laterally-transferred genes associated with secondary metabolism.</title>
        <authorList>
            <person name="Dong X."/>
            <person name="Chaisiri K."/>
            <person name="Xia D."/>
            <person name="Armstrong S.D."/>
            <person name="Fang Y."/>
            <person name="Donnelly M.J."/>
            <person name="Kadowaki T."/>
            <person name="McGarry J.W."/>
            <person name="Darby A.C."/>
            <person name="Makepeace B.L."/>
        </authorList>
    </citation>
    <scope>NUCLEOTIDE SEQUENCE [LARGE SCALE GENOMIC DNA]</scope>
    <source>
        <strain evidence="7">UoL-WK</strain>
    </source>
</reference>
<sequence>MEWHPKHRPNTGRPPAAERAAVAQHPLVPLRVSCVPSIREKIVERNEKRVSTSWGGIDPLSAALKESAIIPHVDYSLSKPKPKLQGTGICNDYIEDDFEQWSAKKSHILSKYTTSERLSIRTSFLVGGHVSGPSSSSIRNLQNTSVAEKVKHRLEQLDDFEEGSVKEMLNLTQQDYVCRIEELNAALKESWEQDQRVKALKIVIQCAKLLADVSVVQFYPSKFVLITDILDNFGAFVYNRIHCKAESNSAIESAKETCRNWFYKVASIRELIPRLYVEAAILKTYGFIADEKNVKVENIRALKRLLKMTRGIGDPLVAMYARTYVCRVAIQIVPSEKSLFKQVLNDFFLTVKQFDSSLVRNLLSSQKVDYSTYLTLYTPTLDWILQCIVYKASDSLLHEILSDFDAKTAAGDETGVYALLLNSILTSFRPGFITKRAKRFVEMVKTIASSDQVDKTFPKYHLLKNLGSCFVSGETSWVDFDDQQKLILLNEVWKMIARLKASEYIVCADIWMDFVVAHFGIKEINTLLRDIVKHMQPDRAFEDHYNNIISIISKVVKFSTNDFYSFFSMESFIPFLDMLQKESVKVDACKIIVEFFVKNFNAGNEDDFKTTSDPVILNSMTYLCKTMHDSVNALTLEDEKRQISSLIIDFLRMVSFDRDFEAHLNFMVDSRANFSNLENVISYLVHSVNQLAMSTRSIVKGHHTKKTTAFVRTCLAYSFITVPSLDDVFLRLQLYLNCAQVALVNTCLPQTDAFLKAAIMLLPQVPQTIELADGKSKSTESFIVSYIANLLSFLIIVPDHPEQEPLYLFCGLLNVIEDYTFDIHSDAKVKIYLDALNYLSIISQECYPYHVDKVDSNDSLYGNDTQFMDKISQLSIHVMDKILSHLKMLGEENVNII</sequence>
<comment type="caution">
    <text evidence="7">The sequence shown here is derived from an EMBL/GenBank/DDBJ whole genome shotgun (WGS) entry which is preliminary data.</text>
</comment>
<evidence type="ECO:0000313" key="8">
    <source>
        <dbReference type="Proteomes" id="UP000285301"/>
    </source>
</evidence>
<dbReference type="GO" id="GO:0015031">
    <property type="term" value="P:protein transport"/>
    <property type="evidence" value="ECO:0007669"/>
    <property type="project" value="UniProtKB-KW"/>
</dbReference>
<comment type="subcellular location">
    <subcellularLocation>
        <location evidence="1">Endosome</location>
    </subcellularLocation>
</comment>
<dbReference type="EMBL" id="NCKU01002678">
    <property type="protein sequence ID" value="RWS09028.1"/>
    <property type="molecule type" value="Genomic_DNA"/>
</dbReference>
<evidence type="ECO:0000256" key="6">
    <source>
        <dbReference type="SAM" id="MobiDB-lite"/>
    </source>
</evidence>